<name>A0A6C0J171_9ZZZZ</name>
<proteinExistence type="predicted"/>
<keyword evidence="1" id="KW-0175">Coiled coil</keyword>
<reference evidence="2" key="1">
    <citation type="journal article" date="2020" name="Nature">
        <title>Giant virus diversity and host interactions through global metagenomics.</title>
        <authorList>
            <person name="Schulz F."/>
            <person name="Roux S."/>
            <person name="Paez-Espino D."/>
            <person name="Jungbluth S."/>
            <person name="Walsh D.A."/>
            <person name="Denef V.J."/>
            <person name="McMahon K.D."/>
            <person name="Konstantinidis K.T."/>
            <person name="Eloe-Fadrosh E.A."/>
            <person name="Kyrpides N.C."/>
            <person name="Woyke T."/>
        </authorList>
    </citation>
    <scope>NUCLEOTIDE SEQUENCE</scope>
    <source>
        <strain evidence="2">GVMAG-M-3300025652-16</strain>
    </source>
</reference>
<protein>
    <recommendedName>
        <fullName evidence="3">DUF5855 domain-containing protein</fullName>
    </recommendedName>
</protein>
<sequence>MDVDTFKIRLTALPFLSKADVASYQQRVQQGKLSPETIFREAVRVNKQRKDKEISKKKRQFRFMIADLGLGFWDRRDLYRLIDEKTVLLRLKARADKLVKIRERENIGQRRGRLSKFLAGLKINTANKDKLLERFDEYGESVKVLSQNAVSLLKKKKSEAVSKDREFLKKSISRIGISSTLQAKIMSKFKPGKESVQKLIEEARRLKKVSGKRTISVRRGELSQLAKKLEVAANFSKRITAVDTIEKADTLKETIEKTGEKKRVDTINNEKDVLKKIVKEIGIQGSFSGSIAAIKNKVELNAVKLDIVEASKVALAKLSNEKNVSSDFSRAISSLVFIDRLVPLKKQIENAGLKMNDTKKQKNIEALTKNKQNFIEFVKKSTLPLNRQQVFINRMSLVKVDIPKLREDVIELEKNLKNTQRKKELSELGAYIKFKNINKTGLINKFKTTNVSLINIKKEVDDLLQKKKNLQAEKNNLTKKAKRISLNLNITNNVKGAREKIENAYKKKIQNNKKQLSNFALQANISALGNLTKISNVNTLNMAKEMVKQETKNKLYAIAATLNVSPVLVSKIGSINTIQDVKNVSQGIKSAIHKRTKNMKNATALAHKKNIAYVRQLETKQKKINELVGHMTNVGLPPNDHIYFIEQYTLYNKPINIIKKEVNERFIKIFKAQREQGLPNLIEELQKYELDESNIEHIVNKYTKTYIAPNTLINEAQVIKNMRTQERWVEVEEELIDYLDRLTLKPENRRKITVALNSFWVDFGPLKKSATNMAIKTRNEPRALGRKELENHTIKFGLNRVNKFQILRNYNQGAVNLNTLKAGVENLKGMKNTQKNIENKMKKNQNYAFKTYLTNNLGLNNSNEKVKKLLNNYNRYPNYIQNHMSEAETLKSLANERRRLTNSAKMLPMDEKRNKRIENIKNANDVAQLNSDISNAYVAIIRKEISNMVLQSGVKANINTGQINSLQKGEEVRAKLMNAIERKRNQEFASVQNAVKNMTQENQTTLIQEFTTQNVPINKMLKKVAELKQQRAIEAYKNRRRQLYDYMKTQLNMNVKDKKNIMNEFNNTGTLANMLNKARILKNTRVAEKIAEDRLKIEKIIEPLELNEADRNLILKNFNTKPGTVLSSETKAKALKRRRNVEKRANERVQLSNHLKSLRLSETNTTKILNVFDRTPEKMLTMSKLNATGLRKQRNRESLTETMKTLILTDAVKTELLKRFRDKPGDLNILIKKARQVDQKARKQLDLQKQTRNYVVSLKLGNKDTPILKKITNTLTPQTAKTIRTEAEKVKRELDAEIVEKKRTELKTFMNKTKITAGMKRSFIVKVKLNTDLDALKRKIQAAEGIITNVKNRGIRLKGELRTYLNTLNLTNEERQRIEGSVGEKTKNLTALKRRARTLSERKQIMRIQRGMQRTMGRKATIKRESNNRQRAIDRTKAAKAFRIKKEELEKIVNKLPLNSKDKKTYLNKLKLPKAPLNGITRNLKKFVKNANISNKKKETYITELK</sequence>
<accession>A0A6C0J171</accession>
<dbReference type="EMBL" id="MN740292">
    <property type="protein sequence ID" value="QHT98406.1"/>
    <property type="molecule type" value="Genomic_DNA"/>
</dbReference>
<organism evidence="2">
    <name type="scientific">viral metagenome</name>
    <dbReference type="NCBI Taxonomy" id="1070528"/>
    <lineage>
        <taxon>unclassified sequences</taxon>
        <taxon>metagenomes</taxon>
        <taxon>organismal metagenomes</taxon>
    </lineage>
</organism>
<evidence type="ECO:0000256" key="1">
    <source>
        <dbReference type="SAM" id="Coils"/>
    </source>
</evidence>
<evidence type="ECO:0008006" key="3">
    <source>
        <dbReference type="Google" id="ProtNLM"/>
    </source>
</evidence>
<feature type="coiled-coil region" evidence="1">
    <location>
        <begin position="1284"/>
        <end position="1353"/>
    </location>
</feature>
<feature type="coiled-coil region" evidence="1">
    <location>
        <begin position="453"/>
        <end position="487"/>
    </location>
</feature>
<evidence type="ECO:0000313" key="2">
    <source>
        <dbReference type="EMBL" id="QHT98406.1"/>
    </source>
</evidence>